<proteinExistence type="inferred from homology"/>
<evidence type="ECO:0000256" key="3">
    <source>
        <dbReference type="ARBA" id="ARBA00022517"/>
    </source>
</evidence>
<keyword evidence="3 6" id="KW-0690">Ribosome biogenesis</keyword>
<dbReference type="PANTHER" id="PTHR21738:SF0">
    <property type="entry name" value="RIBOSOMAL RNA PROCESSING PROTEIN 36 HOMOLOG"/>
    <property type="match status" value="1"/>
</dbReference>
<dbReference type="GO" id="GO:0030686">
    <property type="term" value="C:90S preribosome"/>
    <property type="evidence" value="ECO:0007669"/>
    <property type="project" value="TreeGrafter"/>
</dbReference>
<dbReference type="PANTHER" id="PTHR21738">
    <property type="entry name" value="RIBOSOMAL RNA PROCESSING PROTEIN 36 HOMOLOG"/>
    <property type="match status" value="1"/>
</dbReference>
<comment type="function">
    <text evidence="6">Component of the 90S pre-ribosome involved in the maturation of rRNAs. Required for early cleavages of the pre-RNAs in the 40S ribosomal subunit maturation pathway.</text>
</comment>
<dbReference type="Proteomes" id="UP000315496">
    <property type="component" value="Chromosome 3"/>
</dbReference>
<evidence type="ECO:0000313" key="8">
    <source>
        <dbReference type="EMBL" id="TNJ27941.1"/>
    </source>
</evidence>
<keyword evidence="9" id="KW-1185">Reference proteome</keyword>
<evidence type="ECO:0000313" key="9">
    <source>
        <dbReference type="Proteomes" id="UP000315496"/>
    </source>
</evidence>
<feature type="region of interest" description="Disordered" evidence="7">
    <location>
        <begin position="16"/>
        <end position="56"/>
    </location>
</feature>
<feature type="compositionally biased region" description="Basic and acidic residues" evidence="7">
    <location>
        <begin position="19"/>
        <end position="37"/>
    </location>
</feature>
<dbReference type="OrthoDB" id="448446at2759"/>
<accession>A0A4Z1T656</accession>
<evidence type="ECO:0000256" key="6">
    <source>
        <dbReference type="RuleBase" id="RU368027"/>
    </source>
</evidence>
<dbReference type="InterPro" id="IPR009292">
    <property type="entry name" value="RRP36"/>
</dbReference>
<comment type="caution">
    <text evidence="8">The sequence shown here is derived from an EMBL/GenBank/DDBJ whole genome shotgun (WGS) entry which is preliminary data.</text>
</comment>
<evidence type="ECO:0000256" key="2">
    <source>
        <dbReference type="ARBA" id="ARBA00009418"/>
    </source>
</evidence>
<name>A0A4Z1T656_GIAMU</name>
<organism evidence="8 9">
    <name type="scientific">Giardia muris</name>
    <dbReference type="NCBI Taxonomy" id="5742"/>
    <lineage>
        <taxon>Eukaryota</taxon>
        <taxon>Metamonada</taxon>
        <taxon>Diplomonadida</taxon>
        <taxon>Hexamitidae</taxon>
        <taxon>Giardiinae</taxon>
        <taxon>Giardia</taxon>
    </lineage>
</organism>
<dbReference type="GO" id="GO:0005730">
    <property type="term" value="C:nucleolus"/>
    <property type="evidence" value="ECO:0007669"/>
    <property type="project" value="UniProtKB-SubCell"/>
</dbReference>
<protein>
    <recommendedName>
        <fullName evidence="6">rRNA biogenesis protein RRP36</fullName>
    </recommendedName>
</protein>
<dbReference type="Pfam" id="PF06102">
    <property type="entry name" value="RRP36"/>
    <property type="match status" value="1"/>
</dbReference>
<sequence length="189" mass="22101">MPLTNPTCILTTTIAIEGKPMEGEEKGPREHAADRPRPVIGEGHPPKRRKSFDPRFQPLEESDVKYFRKNYAFIGELRRQELQKHMAQLKEMEADQEKKNSDECRKLKAQVLKEKQRVGEMDRKRLEVDLRDRLARAELDAVAHGKKPYYVRDDDIRRLTTAIRYTRLAGTKKGDRLLNKVNERRSKPP</sequence>
<evidence type="ECO:0000256" key="4">
    <source>
        <dbReference type="ARBA" id="ARBA00022552"/>
    </source>
</evidence>
<evidence type="ECO:0000256" key="7">
    <source>
        <dbReference type="SAM" id="MobiDB-lite"/>
    </source>
</evidence>
<dbReference type="VEuPathDB" id="GiardiaDB:GMRT_12503"/>
<keyword evidence="5 6" id="KW-0539">Nucleus</keyword>
<evidence type="ECO:0000256" key="1">
    <source>
        <dbReference type="ARBA" id="ARBA00004604"/>
    </source>
</evidence>
<comment type="subcellular location">
    <subcellularLocation>
        <location evidence="1 6">Nucleus</location>
        <location evidence="1 6">Nucleolus</location>
    </subcellularLocation>
</comment>
<comment type="similarity">
    <text evidence="2 6">Belongs to the RRP36 family.</text>
</comment>
<keyword evidence="4 6" id="KW-0698">rRNA processing</keyword>
<dbReference type="AlphaFoldDB" id="A0A4Z1T656"/>
<gene>
    <name evidence="8" type="ORF">GMRT_12503</name>
</gene>
<dbReference type="EMBL" id="VDLU01000003">
    <property type="protein sequence ID" value="TNJ27941.1"/>
    <property type="molecule type" value="Genomic_DNA"/>
</dbReference>
<evidence type="ECO:0000256" key="5">
    <source>
        <dbReference type="ARBA" id="ARBA00023242"/>
    </source>
</evidence>
<dbReference type="GO" id="GO:0000462">
    <property type="term" value="P:maturation of SSU-rRNA from tricistronic rRNA transcript (SSU-rRNA, 5.8S rRNA, LSU-rRNA)"/>
    <property type="evidence" value="ECO:0007669"/>
    <property type="project" value="TreeGrafter"/>
</dbReference>
<keyword evidence="6" id="KW-0687">Ribonucleoprotein</keyword>
<reference evidence="8 9" key="1">
    <citation type="submission" date="2019-05" db="EMBL/GenBank/DDBJ databases">
        <title>The compact genome of Giardia muris reveals important steps in the evolution of intestinal protozoan parasites.</title>
        <authorList>
            <person name="Xu F."/>
            <person name="Jimenez-Gonzalez A."/>
            <person name="Einarsson E."/>
            <person name="Astvaldsson A."/>
            <person name="Peirasmaki D."/>
            <person name="Eckmann L."/>
            <person name="Andersson J.O."/>
            <person name="Svard S.G."/>
            <person name="Jerlstrom-Hultqvist J."/>
        </authorList>
    </citation>
    <scope>NUCLEOTIDE SEQUENCE [LARGE SCALE GENOMIC DNA]</scope>
    <source>
        <strain evidence="8 9">Roberts-Thomson</strain>
    </source>
</reference>
<comment type="subunit">
    <text evidence="6">Associates with 90S and pre-40S pre-ribosomal particles.</text>
</comment>